<evidence type="ECO:0000313" key="2">
    <source>
        <dbReference type="Proteomes" id="UP000319257"/>
    </source>
</evidence>
<protein>
    <recommendedName>
        <fullName evidence="3">Ankyrin repeat protein</fullName>
    </recommendedName>
</protein>
<dbReference type="GeneID" id="41974930"/>
<evidence type="ECO:0008006" key="3">
    <source>
        <dbReference type="Google" id="ProtNLM"/>
    </source>
</evidence>
<keyword evidence="2" id="KW-1185">Reference proteome</keyword>
<dbReference type="RefSeq" id="XP_030993457.1">
    <property type="nucleotide sequence ID" value="XM_031142231.1"/>
</dbReference>
<sequence length="429" mass="48427">MELVRYALLMVLGARRPLTLVELASSVAAYRALSAGSNVMETIGGKELLERLYKAGCLKYIAASYRRVTFLSCDDVREAAHEYGLGKDMLKRRGKLAVAEASTFYISQQVKGMEWEEINHVAMSVASDVVKLRKTNGSRQHLCSSVRNFAIHASFLCYAAEHSASQLSEFPIHGAQNGSLKLRPSLQESQQQLWEPGNFCLRYWYHRLNMAPPSVRGSYVPYQAYSRANGPISDDFGTKFFIAAAELGYQAFITTGLEHPENRNETNQYGHNALHIACIHRDIAMVKILLVVVDVDMFARDNLGFTPFHLAAHLAEPELLQVLFDSARARFGPVELQRFRAMFQESRPGCRPSFTSGHTQLLRRFLSSRNDTAALSHWEAWTLCTCSHRYLFSATRMGSAMIYLACRRHPELMQALHGLGIDERQLQQR</sequence>
<dbReference type="AlphaFoldDB" id="A0A507AYA3"/>
<dbReference type="InParanoid" id="A0A507AYA3"/>
<dbReference type="EMBL" id="SKBQ01000046">
    <property type="protein sequence ID" value="TPX11746.1"/>
    <property type="molecule type" value="Genomic_DNA"/>
</dbReference>
<reference evidence="1 2" key="1">
    <citation type="submission" date="2019-06" db="EMBL/GenBank/DDBJ databases">
        <title>Draft genome sequence of the filamentous fungus Phialemoniopsis curvata isolated from diesel fuel.</title>
        <authorList>
            <person name="Varaljay V.A."/>
            <person name="Lyon W.J."/>
            <person name="Crouch A.L."/>
            <person name="Drake C.E."/>
            <person name="Hollomon J.M."/>
            <person name="Nadeau L.J."/>
            <person name="Nunn H.S."/>
            <person name="Stevenson B.S."/>
            <person name="Bojanowski C.L."/>
            <person name="Crookes-Goodson W.J."/>
        </authorList>
    </citation>
    <scope>NUCLEOTIDE SEQUENCE [LARGE SCALE GENOMIC DNA]</scope>
    <source>
        <strain evidence="1 2">D216</strain>
    </source>
</reference>
<dbReference type="Gene3D" id="1.25.40.20">
    <property type="entry name" value="Ankyrin repeat-containing domain"/>
    <property type="match status" value="1"/>
</dbReference>
<proteinExistence type="predicted"/>
<evidence type="ECO:0000313" key="1">
    <source>
        <dbReference type="EMBL" id="TPX11746.1"/>
    </source>
</evidence>
<name>A0A507AYA3_9PEZI</name>
<dbReference type="SUPFAM" id="SSF48403">
    <property type="entry name" value="Ankyrin repeat"/>
    <property type="match status" value="1"/>
</dbReference>
<dbReference type="InterPro" id="IPR036770">
    <property type="entry name" value="Ankyrin_rpt-contain_sf"/>
</dbReference>
<organism evidence="1 2">
    <name type="scientific">Thyridium curvatum</name>
    <dbReference type="NCBI Taxonomy" id="1093900"/>
    <lineage>
        <taxon>Eukaryota</taxon>
        <taxon>Fungi</taxon>
        <taxon>Dikarya</taxon>
        <taxon>Ascomycota</taxon>
        <taxon>Pezizomycotina</taxon>
        <taxon>Sordariomycetes</taxon>
        <taxon>Sordariomycetidae</taxon>
        <taxon>Thyridiales</taxon>
        <taxon>Thyridiaceae</taxon>
        <taxon>Thyridium</taxon>
    </lineage>
</organism>
<comment type="caution">
    <text evidence="1">The sequence shown here is derived from an EMBL/GenBank/DDBJ whole genome shotgun (WGS) entry which is preliminary data.</text>
</comment>
<accession>A0A507AYA3</accession>
<dbReference type="Proteomes" id="UP000319257">
    <property type="component" value="Unassembled WGS sequence"/>
</dbReference>
<dbReference type="InterPro" id="IPR002110">
    <property type="entry name" value="Ankyrin_rpt"/>
</dbReference>
<gene>
    <name evidence="1" type="ORF">E0L32_007483</name>
</gene>
<dbReference type="Pfam" id="PF12796">
    <property type="entry name" value="Ank_2"/>
    <property type="match status" value="1"/>
</dbReference>
<dbReference type="OrthoDB" id="426293at2759"/>